<evidence type="ECO:0000256" key="4">
    <source>
        <dbReference type="ARBA" id="ARBA00022490"/>
    </source>
</evidence>
<dbReference type="STRING" id="2018661.A0A2A2KP87"/>
<keyword evidence="6" id="KW-0539">Nucleus</keyword>
<evidence type="ECO:0000256" key="8">
    <source>
        <dbReference type="ARBA" id="ARBA00076355"/>
    </source>
</evidence>
<keyword evidence="4" id="KW-0963">Cytoplasm</keyword>
<evidence type="ECO:0000256" key="5">
    <source>
        <dbReference type="ARBA" id="ARBA00022694"/>
    </source>
</evidence>
<proteinExistence type="inferred from homology"/>
<dbReference type="GO" id="GO:0005737">
    <property type="term" value="C:cytoplasm"/>
    <property type="evidence" value="ECO:0007669"/>
    <property type="project" value="UniProtKB-SubCell"/>
</dbReference>
<gene>
    <name evidence="10" type="ORF">WR25_15180</name>
</gene>
<evidence type="ECO:0000313" key="10">
    <source>
        <dbReference type="EMBL" id="PAV75688.1"/>
    </source>
</evidence>
<evidence type="ECO:0000256" key="6">
    <source>
        <dbReference type="ARBA" id="ARBA00023242"/>
    </source>
</evidence>
<dbReference type="AlphaFoldDB" id="A0A2A2KP87"/>
<accession>A0A2A2KP87</accession>
<reference evidence="10 11" key="1">
    <citation type="journal article" date="2017" name="Curr. Biol.">
        <title>Genome architecture and evolution of a unichromosomal asexual nematode.</title>
        <authorList>
            <person name="Fradin H."/>
            <person name="Zegar C."/>
            <person name="Gutwein M."/>
            <person name="Lucas J."/>
            <person name="Kovtun M."/>
            <person name="Corcoran D."/>
            <person name="Baugh L.R."/>
            <person name="Kiontke K."/>
            <person name="Gunsalus K."/>
            <person name="Fitch D.H."/>
            <person name="Piano F."/>
        </authorList>
    </citation>
    <scope>NUCLEOTIDE SEQUENCE [LARGE SCALE GENOMIC DNA]</scope>
    <source>
        <strain evidence="10">PF1309</strain>
    </source>
</reference>
<dbReference type="OrthoDB" id="10025739at2759"/>
<dbReference type="EMBL" id="LIAE01008046">
    <property type="protein sequence ID" value="PAV75688.1"/>
    <property type="molecule type" value="Genomic_DNA"/>
</dbReference>
<organism evidence="10 11">
    <name type="scientific">Diploscapter pachys</name>
    <dbReference type="NCBI Taxonomy" id="2018661"/>
    <lineage>
        <taxon>Eukaryota</taxon>
        <taxon>Metazoa</taxon>
        <taxon>Ecdysozoa</taxon>
        <taxon>Nematoda</taxon>
        <taxon>Chromadorea</taxon>
        <taxon>Rhabditida</taxon>
        <taxon>Rhabditina</taxon>
        <taxon>Rhabditomorpha</taxon>
        <taxon>Rhabditoidea</taxon>
        <taxon>Rhabditidae</taxon>
        <taxon>Diploscapter</taxon>
    </lineage>
</organism>
<evidence type="ECO:0000313" key="11">
    <source>
        <dbReference type="Proteomes" id="UP000218231"/>
    </source>
</evidence>
<dbReference type="FunFam" id="3.30.310.50:FF:000005">
    <property type="entry name" value="L antigen family member 3"/>
    <property type="match status" value="1"/>
</dbReference>
<evidence type="ECO:0000256" key="1">
    <source>
        <dbReference type="ARBA" id="ARBA00004123"/>
    </source>
</evidence>
<dbReference type="Pfam" id="PF09341">
    <property type="entry name" value="Pcc1"/>
    <property type="match status" value="1"/>
</dbReference>
<dbReference type="PANTHER" id="PTHR31283">
    <property type="entry name" value="EKC/KEOPS COMPLEX SUBUNIT PCC1 FAMILY MEMBER"/>
    <property type="match status" value="1"/>
</dbReference>
<dbReference type="Gene3D" id="3.30.310.50">
    <property type="entry name" value="Alpha-D-phosphohexomutase, C-terminal domain"/>
    <property type="match status" value="1"/>
</dbReference>
<evidence type="ECO:0000256" key="2">
    <source>
        <dbReference type="ARBA" id="ARBA00004496"/>
    </source>
</evidence>
<dbReference type="GO" id="GO:0008033">
    <property type="term" value="P:tRNA processing"/>
    <property type="evidence" value="ECO:0007669"/>
    <property type="project" value="UniProtKB-KW"/>
</dbReference>
<dbReference type="GO" id="GO:0000408">
    <property type="term" value="C:EKC/KEOPS complex"/>
    <property type="evidence" value="ECO:0007669"/>
    <property type="project" value="TreeGrafter"/>
</dbReference>
<evidence type="ECO:0000256" key="9">
    <source>
        <dbReference type="SAM" id="MobiDB-lite"/>
    </source>
</evidence>
<feature type="region of interest" description="Disordered" evidence="9">
    <location>
        <begin position="1"/>
        <end position="34"/>
    </location>
</feature>
<name>A0A2A2KP87_9BILA</name>
<comment type="similarity">
    <text evidence="3">Belongs to the CTAG/PCC1 family.</text>
</comment>
<evidence type="ECO:0000256" key="7">
    <source>
        <dbReference type="ARBA" id="ARBA00053047"/>
    </source>
</evidence>
<dbReference type="GO" id="GO:0070525">
    <property type="term" value="P:tRNA threonylcarbamoyladenosine metabolic process"/>
    <property type="evidence" value="ECO:0007669"/>
    <property type="project" value="TreeGrafter"/>
</dbReference>
<comment type="subcellular location">
    <subcellularLocation>
        <location evidence="2">Cytoplasm</location>
    </subcellularLocation>
    <subcellularLocation>
        <location evidence="1">Nucleus</location>
    </subcellularLocation>
</comment>
<comment type="caution">
    <text evidence="10">The sequence shown here is derived from an EMBL/GenBank/DDBJ whole genome shotgun (WGS) entry which is preliminary data.</text>
</comment>
<sequence length="129" mass="14659">MAEVDARSVESSSVESSDEEPEQIGDNQDLPHTATLRLNLSSERAARIAMTTLAVDKEPSRSSAKRTFKIEDNYLIVDFASHDRKYLQKSIANLMEMCELVMSTLDLVDNKKWLNQPKSKEKGKDKKKR</sequence>
<dbReference type="Proteomes" id="UP000218231">
    <property type="component" value="Unassembled WGS sequence"/>
</dbReference>
<dbReference type="PANTHER" id="PTHR31283:SF5">
    <property type="entry name" value="EKC_KEOPS COMPLEX SUBUNIT LAGE3"/>
    <property type="match status" value="1"/>
</dbReference>
<dbReference type="GO" id="GO:0005634">
    <property type="term" value="C:nucleus"/>
    <property type="evidence" value="ECO:0007669"/>
    <property type="project" value="UniProtKB-SubCell"/>
</dbReference>
<protein>
    <recommendedName>
        <fullName evidence="8">L antigen family member 3</fullName>
    </recommendedName>
</protein>
<keyword evidence="11" id="KW-1185">Reference proteome</keyword>
<comment type="function">
    <text evidence="7">Component of the EKC/KEOPS complex that is required for the formation of a threonylcarbamoyl group on adenosine at position 37 (t(6)A37) in tRNAs that read codons beginning with adenine. The complex is probably involved in the transfer of the threonylcarbamoyl moiety of threonylcarbamoyl-AMP (TC-AMP) to the N6 group of A37. LAGE3 functions as a dimerization module for the complex.</text>
</comment>
<keyword evidence="5" id="KW-0819">tRNA processing</keyword>
<evidence type="ECO:0000256" key="3">
    <source>
        <dbReference type="ARBA" id="ARBA00007073"/>
    </source>
</evidence>
<dbReference type="InterPro" id="IPR015419">
    <property type="entry name" value="CTAG/Pcc1"/>
</dbReference>